<feature type="domain" description="Prolyl 4-hydroxylase alpha subunit Fe(2+) 2OG dioxygenase" evidence="2">
    <location>
        <begin position="37"/>
        <end position="110"/>
    </location>
</feature>
<keyword evidence="4" id="KW-1185">Reference proteome</keyword>
<dbReference type="GO" id="GO:0031418">
    <property type="term" value="F:L-ascorbic acid binding"/>
    <property type="evidence" value="ECO:0007669"/>
    <property type="project" value="UniProtKB-KW"/>
</dbReference>
<dbReference type="InterPro" id="IPR051559">
    <property type="entry name" value="HIF_prolyl_hydroxylases"/>
</dbReference>
<evidence type="ECO:0000256" key="1">
    <source>
        <dbReference type="ARBA" id="ARBA00022896"/>
    </source>
</evidence>
<sequence length="291" mass="32861">MPSGRYVASWAVALDRPGLTALSHDEFAGVDGHELSYTRFGPGASLARHVDEHHEEVKGKTGWSRPTRRSLSWLVYLNENYWDAKIDGGELRTHGRRRTTTRDGDVVVVTVGGGPVGSHDGDLQIGWLAPSQTDDRERPVFLDGRRGGMPGRCALYVVGENDEMTTTMTTMTTRRRRVYLTKEFDSDPYLFLTSDFFVRNLLIRDHDLGKRFRYIEQPHGRLSSHLIGDHADDEELVRDVAPLGGTLVVFDSVALPHEVLPSLTRERWAASGWFHERQQPVPDGLRRIIFS</sequence>
<gene>
    <name evidence="3" type="ORF">ACHAXA_003369</name>
</gene>
<name>A0ABD3R6M9_9STRA</name>
<dbReference type="AlphaFoldDB" id="A0ABD3R6M9"/>
<evidence type="ECO:0000259" key="2">
    <source>
        <dbReference type="Pfam" id="PF13640"/>
    </source>
</evidence>
<dbReference type="Gene3D" id="2.60.120.620">
    <property type="entry name" value="q2cbj1_9rhob like domain"/>
    <property type="match status" value="2"/>
</dbReference>
<keyword evidence="1" id="KW-0847">Vitamin C</keyword>
<dbReference type="EMBL" id="JALLPB020000510">
    <property type="protein sequence ID" value="KAL3808438.1"/>
    <property type="molecule type" value="Genomic_DNA"/>
</dbReference>
<dbReference type="Pfam" id="PF13640">
    <property type="entry name" value="2OG-FeII_Oxy_3"/>
    <property type="match status" value="2"/>
</dbReference>
<dbReference type="PANTHER" id="PTHR12907">
    <property type="entry name" value="EGL NINE HOMOLOG-RELATED"/>
    <property type="match status" value="1"/>
</dbReference>
<accession>A0ABD3R6M9</accession>
<dbReference type="Proteomes" id="UP001530377">
    <property type="component" value="Unassembled WGS sequence"/>
</dbReference>
<dbReference type="PANTHER" id="PTHR12907:SF26">
    <property type="entry name" value="HIF PROLYL HYDROXYLASE, ISOFORM C"/>
    <property type="match status" value="1"/>
</dbReference>
<comment type="caution">
    <text evidence="3">The sequence shown here is derived from an EMBL/GenBank/DDBJ whole genome shotgun (WGS) entry which is preliminary data.</text>
</comment>
<feature type="domain" description="Prolyl 4-hydroxylase alpha subunit Fe(2+) 2OG dioxygenase" evidence="2">
    <location>
        <begin position="233"/>
        <end position="275"/>
    </location>
</feature>
<dbReference type="InterPro" id="IPR044862">
    <property type="entry name" value="Pro_4_hyd_alph_FE2OG_OXY"/>
</dbReference>
<reference evidence="3 4" key="1">
    <citation type="submission" date="2024-10" db="EMBL/GenBank/DDBJ databases">
        <title>Updated reference genomes for cyclostephanoid diatoms.</title>
        <authorList>
            <person name="Roberts W.R."/>
            <person name="Alverson A.J."/>
        </authorList>
    </citation>
    <scope>NUCLEOTIDE SEQUENCE [LARGE SCALE GENOMIC DNA]</scope>
    <source>
        <strain evidence="3 4">AJA228-03</strain>
    </source>
</reference>
<organism evidence="3 4">
    <name type="scientific">Cyclostephanos tholiformis</name>
    <dbReference type="NCBI Taxonomy" id="382380"/>
    <lineage>
        <taxon>Eukaryota</taxon>
        <taxon>Sar</taxon>
        <taxon>Stramenopiles</taxon>
        <taxon>Ochrophyta</taxon>
        <taxon>Bacillariophyta</taxon>
        <taxon>Coscinodiscophyceae</taxon>
        <taxon>Thalassiosirophycidae</taxon>
        <taxon>Stephanodiscales</taxon>
        <taxon>Stephanodiscaceae</taxon>
        <taxon>Cyclostephanos</taxon>
    </lineage>
</organism>
<evidence type="ECO:0000313" key="3">
    <source>
        <dbReference type="EMBL" id="KAL3808438.1"/>
    </source>
</evidence>
<proteinExistence type="predicted"/>
<evidence type="ECO:0000313" key="4">
    <source>
        <dbReference type="Proteomes" id="UP001530377"/>
    </source>
</evidence>
<protein>
    <recommendedName>
        <fullName evidence="2">Prolyl 4-hydroxylase alpha subunit Fe(2+) 2OG dioxygenase domain-containing protein</fullName>
    </recommendedName>
</protein>